<proteinExistence type="predicted"/>
<evidence type="ECO:0000313" key="2">
    <source>
        <dbReference type="EMBL" id="CAF5053275.1"/>
    </source>
</evidence>
<feature type="non-terminal residue" evidence="2">
    <location>
        <position position="84"/>
    </location>
</feature>
<organism evidence="2 3">
    <name type="scientific">Rotaria socialis</name>
    <dbReference type="NCBI Taxonomy" id="392032"/>
    <lineage>
        <taxon>Eukaryota</taxon>
        <taxon>Metazoa</taxon>
        <taxon>Spiralia</taxon>
        <taxon>Gnathifera</taxon>
        <taxon>Rotifera</taxon>
        <taxon>Eurotatoria</taxon>
        <taxon>Bdelloidea</taxon>
        <taxon>Philodinida</taxon>
        <taxon>Philodinidae</taxon>
        <taxon>Rotaria</taxon>
    </lineage>
</organism>
<accession>A0A822CXE3</accession>
<reference evidence="2" key="1">
    <citation type="submission" date="2021-02" db="EMBL/GenBank/DDBJ databases">
        <authorList>
            <person name="Nowell W R."/>
        </authorList>
    </citation>
    <scope>NUCLEOTIDE SEQUENCE</scope>
</reference>
<name>A0A822CXE3_9BILA</name>
<protein>
    <submittedName>
        <fullName evidence="2">Uncharacterized protein</fullName>
    </submittedName>
</protein>
<evidence type="ECO:0000313" key="3">
    <source>
        <dbReference type="Proteomes" id="UP000663848"/>
    </source>
</evidence>
<dbReference type="AlphaFoldDB" id="A0A822CXE3"/>
<sequence>MQIQYTQNNQRLPIFSAPVRPTFGTNIFDDDRRLSTGYQRSSTKCQRSSTGYQRSLGQTLRPHSTVSIYDVSILLPVSKKLADD</sequence>
<dbReference type="EMBL" id="CAJOBR010052101">
    <property type="protein sequence ID" value="CAF5053275.1"/>
    <property type="molecule type" value="Genomic_DNA"/>
</dbReference>
<feature type="region of interest" description="Disordered" evidence="1">
    <location>
        <begin position="38"/>
        <end position="58"/>
    </location>
</feature>
<dbReference type="Proteomes" id="UP000663848">
    <property type="component" value="Unassembled WGS sequence"/>
</dbReference>
<gene>
    <name evidence="2" type="ORF">QYT958_LOCUS42190</name>
</gene>
<evidence type="ECO:0000256" key="1">
    <source>
        <dbReference type="SAM" id="MobiDB-lite"/>
    </source>
</evidence>
<comment type="caution">
    <text evidence="2">The sequence shown here is derived from an EMBL/GenBank/DDBJ whole genome shotgun (WGS) entry which is preliminary data.</text>
</comment>